<dbReference type="AlphaFoldDB" id="A0A2H3KGK3"/>
<dbReference type="OMA" id="ETGWGMA"/>
<proteinExistence type="inferred from homology"/>
<dbReference type="RefSeq" id="WP_014085103.1">
    <property type="nucleotide sequence ID" value="NZ_CBCSFI010000001.1"/>
</dbReference>
<keyword evidence="2" id="KW-0378">Hydrolase</keyword>
<organism evidence="4 5">
    <name type="scientific">Flavobacterium branchiophilum</name>
    <dbReference type="NCBI Taxonomy" id="55197"/>
    <lineage>
        <taxon>Bacteria</taxon>
        <taxon>Pseudomonadati</taxon>
        <taxon>Bacteroidota</taxon>
        <taxon>Flavobacteriia</taxon>
        <taxon>Flavobacteriales</taxon>
        <taxon>Flavobacteriaceae</taxon>
        <taxon>Flavobacterium</taxon>
    </lineage>
</organism>
<dbReference type="Pfam" id="PF13472">
    <property type="entry name" value="Lipase_GDSL_2"/>
    <property type="match status" value="1"/>
</dbReference>
<feature type="domain" description="SGNH hydrolase-type esterase" evidence="3">
    <location>
        <begin position="27"/>
        <end position="187"/>
    </location>
</feature>
<comment type="caution">
    <text evidence="4">The sequence shown here is derived from an EMBL/GenBank/DDBJ whole genome shotgun (WGS) entry which is preliminary data.</text>
</comment>
<comment type="similarity">
    <text evidence="1">Belongs to the 'GDSL' lipolytic enzyme family.</text>
</comment>
<reference evidence="4 5" key="1">
    <citation type="submission" date="2017-09" db="EMBL/GenBank/DDBJ databases">
        <title>Whole genomes of Flavobacteriaceae.</title>
        <authorList>
            <person name="Stine C."/>
            <person name="Li C."/>
            <person name="Tadesse D."/>
        </authorList>
    </citation>
    <scope>NUCLEOTIDE SEQUENCE [LARGE SCALE GENOMIC DNA]</scope>
    <source>
        <strain evidence="4 5">ATCC 35036</strain>
    </source>
</reference>
<dbReference type="Gene3D" id="3.40.50.1110">
    <property type="entry name" value="SGNH hydrolase"/>
    <property type="match status" value="1"/>
</dbReference>
<accession>A0A2H3KGK3</accession>
<dbReference type="InterPro" id="IPR037459">
    <property type="entry name" value="RhgT-like"/>
</dbReference>
<sequence>MKNNILLILVLLFLFNGYAQKVTIYGIGDSTMADKVHPNENPEHGWLQVFPKFLTSDAIVINKAVNGRSTKSFLNEKRWDSIYKNLKRGDYVFIQFGHNDGKVTDSIRYTNPHTAYRYNLIQFVQETRQKGAIPILFSSVTRRNFNEQGVLVSTHNDYTQETRLIAKEYEVLFIDLEYLSEKLEMSYGPENSKKLHLHFIAGENPYYPNGKEDNTHYSLLGATEISKIVAQTLLSIEDTSVKKLKKVVDKERF</sequence>
<dbReference type="InterPro" id="IPR036514">
    <property type="entry name" value="SGNH_hydro_sf"/>
</dbReference>
<dbReference type="OrthoDB" id="9807041at2"/>
<evidence type="ECO:0000313" key="5">
    <source>
        <dbReference type="Proteomes" id="UP000220828"/>
    </source>
</evidence>
<gene>
    <name evidence="4" type="ORF">B0A77_12240</name>
</gene>
<dbReference type="PANTHER" id="PTHR43695:SF1">
    <property type="entry name" value="RHAMNOGALACTURONAN ACETYLESTERASE"/>
    <property type="match status" value="1"/>
</dbReference>
<dbReference type="PANTHER" id="PTHR43695">
    <property type="entry name" value="PUTATIVE (AFU_ORTHOLOGUE AFUA_2G17250)-RELATED"/>
    <property type="match status" value="1"/>
</dbReference>
<dbReference type="GO" id="GO:0016788">
    <property type="term" value="F:hydrolase activity, acting on ester bonds"/>
    <property type="evidence" value="ECO:0007669"/>
    <property type="project" value="UniProtKB-ARBA"/>
</dbReference>
<evidence type="ECO:0000313" key="4">
    <source>
        <dbReference type="EMBL" id="PDS22782.1"/>
    </source>
</evidence>
<dbReference type="InterPro" id="IPR013830">
    <property type="entry name" value="SGNH_hydro"/>
</dbReference>
<name>A0A2H3KGK3_9FLAO</name>
<dbReference type="Proteomes" id="UP000220828">
    <property type="component" value="Unassembled WGS sequence"/>
</dbReference>
<dbReference type="CDD" id="cd01821">
    <property type="entry name" value="Rhamnogalacturan_acetylesterase_like"/>
    <property type="match status" value="1"/>
</dbReference>
<evidence type="ECO:0000256" key="2">
    <source>
        <dbReference type="ARBA" id="ARBA00022801"/>
    </source>
</evidence>
<dbReference type="EMBL" id="PCMW01000079">
    <property type="protein sequence ID" value="PDS22782.1"/>
    <property type="molecule type" value="Genomic_DNA"/>
</dbReference>
<evidence type="ECO:0000259" key="3">
    <source>
        <dbReference type="Pfam" id="PF13472"/>
    </source>
</evidence>
<dbReference type="SUPFAM" id="SSF52266">
    <property type="entry name" value="SGNH hydrolase"/>
    <property type="match status" value="1"/>
</dbReference>
<evidence type="ECO:0000256" key="1">
    <source>
        <dbReference type="ARBA" id="ARBA00008668"/>
    </source>
</evidence>
<protein>
    <submittedName>
        <fullName evidence="4">Rhamnogalacturonan acetylesterase</fullName>
    </submittedName>
</protein>